<accession>A0ABN9MC71</accession>
<dbReference type="InterPro" id="IPR011991">
    <property type="entry name" value="ArsR-like_HTH"/>
</dbReference>
<evidence type="ECO:0000313" key="17">
    <source>
        <dbReference type="Proteomes" id="UP001176940"/>
    </source>
</evidence>
<dbReference type="EMBL" id="CAUEEQ010060419">
    <property type="protein sequence ID" value="CAJ0964372.1"/>
    <property type="molecule type" value="Genomic_DNA"/>
</dbReference>
<sequence>MGKTSDLTDVKKAIIDTLKQEGKTQKEISQQIGCSQSAVSRHLNGKSVGRKQCGRKRCTTRRGDRTLRKIVEKDRFQTLGNLRKQWTESGVETSRATVHRRVQEMGYRCRIPQSFYGPLPLDLARIYIAEIILAVEYLHSYGVVHRDLKPKNLMISSTGHIKVTDFGISKLGLMRPTSDNYKVRTKDITREFRDNEVAGTYHYLAPEVILKVGYGRPIDWWATGIILYEFLTGHVPFSGRCKQDIFNSIIRYDITWKIKKSTDNPDAQNFMTQLLRKDPTIRLGTGGTNEIKSHPFLSELDFENLQYMKPLYRPDLSSEEDTRYFHTGIWRPRHMDSDEVYTSYISDWPESLNYVSSSLRLSKLYAINTRTMSNEDHKPSPDCCLETSTNHSEVQKESSPTRYDGNNQCFTTENNKSPSPILSVETTNTSALKLGEDQDPEIVPETEPSRVDTKNASALKLGEDQDPEIVAETEPSRVETTNTFAIKLGEDQDPEIVPETEPSRVEKKNKFAIRPGEEQNAKIVEEREPRRRTSGLSKRDMASCCEFCYRTPSCGHEWYFGEFCPWTPSGGWASWFTKIDLRGAYNLVRIKQGDEWKTAFNTPEGHFEYLVMPFGLSNAPSVFQSFMHDIFRKYLNRFMIVYLDDILVFSDDWESHVKQVEVDASEIGAGAVLSQRSSDDSVMKPCAFFSRKFLPAERNYDVGRRELLAMKWAFEEWRYWLEGAKHRVVVLMDHKNLTYLESAKRLNPRQARWSLFFSRFDFVVSYLPGSKNVKADALSRSFVPDSPDVPEPADSELSASQLEVGTDEIACRDAQSFDQARSHEGDGGKVLEEVDDDETQLPENQEEEQGADVDDKVVDDYVTDPTWQEDMQSEGSSTHGEGGISPQQARRSSVVAMATDRRRASVPHNTNMREVAIPTVRSSRV</sequence>
<dbReference type="EC" id="2.7.11.1" evidence="1"/>
<dbReference type="Gene3D" id="1.10.10.60">
    <property type="entry name" value="Homeodomain-like"/>
    <property type="match status" value="1"/>
</dbReference>
<dbReference type="PROSITE" id="PS50011">
    <property type="entry name" value="PROTEIN_KINASE_DOM"/>
    <property type="match status" value="1"/>
</dbReference>
<dbReference type="SUPFAM" id="SSF46689">
    <property type="entry name" value="Homeodomain-like"/>
    <property type="match status" value="1"/>
</dbReference>
<feature type="region of interest" description="Disordered" evidence="14">
    <location>
        <begin position="818"/>
        <end position="925"/>
    </location>
</feature>
<dbReference type="PROSITE" id="PS00108">
    <property type="entry name" value="PROTEIN_KINASE_ST"/>
    <property type="match status" value="1"/>
</dbReference>
<evidence type="ECO:0000256" key="11">
    <source>
        <dbReference type="ARBA" id="ARBA00022918"/>
    </source>
</evidence>
<evidence type="ECO:0000256" key="3">
    <source>
        <dbReference type="ARBA" id="ARBA00022679"/>
    </source>
</evidence>
<evidence type="ECO:0000256" key="2">
    <source>
        <dbReference type="ARBA" id="ARBA00022527"/>
    </source>
</evidence>
<keyword evidence="4" id="KW-0548">Nucleotidyltransferase</keyword>
<keyword evidence="5" id="KW-0540">Nuclease</keyword>
<keyword evidence="8" id="KW-0418">Kinase</keyword>
<evidence type="ECO:0000256" key="4">
    <source>
        <dbReference type="ARBA" id="ARBA00022695"/>
    </source>
</evidence>
<evidence type="ECO:0000256" key="5">
    <source>
        <dbReference type="ARBA" id="ARBA00022722"/>
    </source>
</evidence>
<feature type="compositionally biased region" description="Polar residues" evidence="14">
    <location>
        <begin position="865"/>
        <end position="891"/>
    </location>
</feature>
<evidence type="ECO:0000256" key="1">
    <source>
        <dbReference type="ARBA" id="ARBA00012513"/>
    </source>
</evidence>
<dbReference type="Gene3D" id="3.30.200.20">
    <property type="entry name" value="Phosphorylase Kinase, domain 1"/>
    <property type="match status" value="1"/>
</dbReference>
<keyword evidence="7" id="KW-0255">Endonuclease</keyword>
<keyword evidence="11" id="KW-0695">RNA-directed DNA polymerase</keyword>
<keyword evidence="3" id="KW-0808">Transferase</keyword>
<dbReference type="Proteomes" id="UP001176940">
    <property type="component" value="Unassembled WGS sequence"/>
</dbReference>
<dbReference type="Pfam" id="PF00069">
    <property type="entry name" value="Pkinase"/>
    <property type="match status" value="1"/>
</dbReference>
<dbReference type="SUPFAM" id="SSF56112">
    <property type="entry name" value="Protein kinase-like (PK-like)"/>
    <property type="match status" value="1"/>
</dbReference>
<dbReference type="SUPFAM" id="SSF56672">
    <property type="entry name" value="DNA/RNA polymerases"/>
    <property type="match status" value="1"/>
</dbReference>
<dbReference type="InterPro" id="IPR043128">
    <property type="entry name" value="Rev_trsase/Diguanyl_cyclase"/>
</dbReference>
<evidence type="ECO:0000313" key="16">
    <source>
        <dbReference type="EMBL" id="CAJ0964372.1"/>
    </source>
</evidence>
<dbReference type="InterPro" id="IPR008271">
    <property type="entry name" value="Ser/Thr_kinase_AS"/>
</dbReference>
<dbReference type="SMART" id="SM00220">
    <property type="entry name" value="S_TKc"/>
    <property type="match status" value="1"/>
</dbReference>
<reference evidence="16" key="1">
    <citation type="submission" date="2023-07" db="EMBL/GenBank/DDBJ databases">
        <authorList>
            <person name="Stuckert A."/>
        </authorList>
    </citation>
    <scope>NUCLEOTIDE SEQUENCE</scope>
</reference>
<evidence type="ECO:0000256" key="6">
    <source>
        <dbReference type="ARBA" id="ARBA00022741"/>
    </source>
</evidence>
<evidence type="ECO:0000256" key="14">
    <source>
        <dbReference type="SAM" id="MobiDB-lite"/>
    </source>
</evidence>
<evidence type="ECO:0000256" key="12">
    <source>
        <dbReference type="ARBA" id="ARBA00047899"/>
    </source>
</evidence>
<dbReference type="InterPro" id="IPR000719">
    <property type="entry name" value="Prot_kinase_dom"/>
</dbReference>
<keyword evidence="10" id="KW-0067">ATP-binding</keyword>
<dbReference type="CDD" id="cd01647">
    <property type="entry name" value="RT_LTR"/>
    <property type="match status" value="1"/>
</dbReference>
<keyword evidence="2" id="KW-0723">Serine/threonine-protein kinase</keyword>
<keyword evidence="9" id="KW-0378">Hydrolase</keyword>
<dbReference type="PANTHER" id="PTHR24356">
    <property type="entry name" value="SERINE/THREONINE-PROTEIN KINASE"/>
    <property type="match status" value="1"/>
</dbReference>
<keyword evidence="6" id="KW-0547">Nucleotide-binding</keyword>
<feature type="compositionally biased region" description="Basic and acidic residues" evidence="14">
    <location>
        <begin position="820"/>
        <end position="832"/>
    </location>
</feature>
<keyword evidence="17" id="KW-1185">Reference proteome</keyword>
<evidence type="ECO:0000256" key="7">
    <source>
        <dbReference type="ARBA" id="ARBA00022759"/>
    </source>
</evidence>
<evidence type="ECO:0000256" key="8">
    <source>
        <dbReference type="ARBA" id="ARBA00022777"/>
    </source>
</evidence>
<feature type="compositionally biased region" description="Acidic residues" evidence="14">
    <location>
        <begin position="833"/>
        <end position="852"/>
    </location>
</feature>
<dbReference type="InterPro" id="IPR041373">
    <property type="entry name" value="RT_RNaseH"/>
</dbReference>
<dbReference type="InterPro" id="IPR050236">
    <property type="entry name" value="Ser_Thr_kinase_AGC"/>
</dbReference>
<dbReference type="Gene3D" id="3.10.10.10">
    <property type="entry name" value="HIV Type 1 Reverse Transcriptase, subunit A, domain 1"/>
    <property type="match status" value="1"/>
</dbReference>
<dbReference type="InterPro" id="IPR043502">
    <property type="entry name" value="DNA/RNA_pol_sf"/>
</dbReference>
<evidence type="ECO:0000256" key="13">
    <source>
        <dbReference type="ARBA" id="ARBA00048679"/>
    </source>
</evidence>
<evidence type="ECO:0000256" key="10">
    <source>
        <dbReference type="ARBA" id="ARBA00022840"/>
    </source>
</evidence>
<proteinExistence type="predicted"/>
<comment type="catalytic activity">
    <reaction evidence="12">
        <text>L-threonyl-[protein] + ATP = O-phospho-L-threonyl-[protein] + ADP + H(+)</text>
        <dbReference type="Rhea" id="RHEA:46608"/>
        <dbReference type="Rhea" id="RHEA-COMP:11060"/>
        <dbReference type="Rhea" id="RHEA-COMP:11605"/>
        <dbReference type="ChEBI" id="CHEBI:15378"/>
        <dbReference type="ChEBI" id="CHEBI:30013"/>
        <dbReference type="ChEBI" id="CHEBI:30616"/>
        <dbReference type="ChEBI" id="CHEBI:61977"/>
        <dbReference type="ChEBI" id="CHEBI:456216"/>
        <dbReference type="EC" id="2.7.11.1"/>
    </reaction>
</comment>
<name>A0ABN9MC71_9NEOB</name>
<dbReference type="Gene3D" id="1.10.510.10">
    <property type="entry name" value="Transferase(Phosphotransferase) domain 1"/>
    <property type="match status" value="1"/>
</dbReference>
<organism evidence="16 17">
    <name type="scientific">Ranitomeya imitator</name>
    <name type="common">mimic poison frog</name>
    <dbReference type="NCBI Taxonomy" id="111125"/>
    <lineage>
        <taxon>Eukaryota</taxon>
        <taxon>Metazoa</taxon>
        <taxon>Chordata</taxon>
        <taxon>Craniata</taxon>
        <taxon>Vertebrata</taxon>
        <taxon>Euteleostomi</taxon>
        <taxon>Amphibia</taxon>
        <taxon>Batrachia</taxon>
        <taxon>Anura</taxon>
        <taxon>Neobatrachia</taxon>
        <taxon>Hyloidea</taxon>
        <taxon>Dendrobatidae</taxon>
        <taxon>Dendrobatinae</taxon>
        <taxon>Ranitomeya</taxon>
    </lineage>
</organism>
<comment type="caution">
    <text evidence="16">The sequence shown here is derived from an EMBL/GenBank/DDBJ whole genome shotgun (WGS) entry which is preliminary data.</text>
</comment>
<dbReference type="PANTHER" id="PTHR24356:SF414">
    <property type="entry name" value="NON-SPECIFIC SERINE_THREONINE PROTEIN KINASE"/>
    <property type="match status" value="1"/>
</dbReference>
<feature type="domain" description="Protein kinase" evidence="15">
    <location>
        <begin position="1"/>
        <end position="297"/>
    </location>
</feature>
<gene>
    <name evidence="16" type="ORF">RIMI_LOCUS19151660</name>
</gene>
<dbReference type="InterPro" id="IPR009057">
    <property type="entry name" value="Homeodomain-like_sf"/>
</dbReference>
<evidence type="ECO:0000256" key="9">
    <source>
        <dbReference type="ARBA" id="ARBA00022801"/>
    </source>
</evidence>
<dbReference type="Gene3D" id="3.30.70.270">
    <property type="match status" value="1"/>
</dbReference>
<dbReference type="InterPro" id="IPR011009">
    <property type="entry name" value="Kinase-like_dom_sf"/>
</dbReference>
<dbReference type="CDD" id="cd00090">
    <property type="entry name" value="HTH_ARSR"/>
    <property type="match status" value="1"/>
</dbReference>
<evidence type="ECO:0000259" key="15">
    <source>
        <dbReference type="PROSITE" id="PS50011"/>
    </source>
</evidence>
<dbReference type="CDD" id="cd09274">
    <property type="entry name" value="RNase_HI_RT_Ty3"/>
    <property type="match status" value="1"/>
</dbReference>
<protein>
    <recommendedName>
        <fullName evidence="1">non-specific serine/threonine protein kinase</fullName>
        <ecNumber evidence="1">2.7.11.1</ecNumber>
    </recommendedName>
</protein>
<comment type="catalytic activity">
    <reaction evidence="13">
        <text>L-seryl-[protein] + ATP = O-phospho-L-seryl-[protein] + ADP + H(+)</text>
        <dbReference type="Rhea" id="RHEA:17989"/>
        <dbReference type="Rhea" id="RHEA-COMP:9863"/>
        <dbReference type="Rhea" id="RHEA-COMP:11604"/>
        <dbReference type="ChEBI" id="CHEBI:15378"/>
        <dbReference type="ChEBI" id="CHEBI:29999"/>
        <dbReference type="ChEBI" id="CHEBI:30616"/>
        <dbReference type="ChEBI" id="CHEBI:83421"/>
        <dbReference type="ChEBI" id="CHEBI:456216"/>
        <dbReference type="EC" id="2.7.11.1"/>
    </reaction>
</comment>
<dbReference type="Pfam" id="PF17917">
    <property type="entry name" value="RT_RNaseH"/>
    <property type="match status" value="1"/>
</dbReference>